<feature type="non-terminal residue" evidence="1">
    <location>
        <position position="250"/>
    </location>
</feature>
<proteinExistence type="predicted"/>
<dbReference type="EMBL" id="GAKP01005616">
    <property type="protein sequence ID" value="JAC53336.1"/>
    <property type="molecule type" value="Transcribed_RNA"/>
</dbReference>
<feature type="non-terminal residue" evidence="1">
    <location>
        <position position="1"/>
    </location>
</feature>
<dbReference type="OrthoDB" id="7861146at2759"/>
<name>A0A034WCP7_BACDO</name>
<sequence>QICTQIFCLETLNILEMKYFCKFLIILLTINSLTKFINGHNKEGGSDDGKNYYEDAGEGEDYEDYDGEYDYGDVEYYDDSKENKMELPEDCISLKYLKLKRICDIGYPEVLGQNYEDMLVDVNEPYAVFQFPYEDTNRYFFTFQKSAIFDCQYLQVIDVRNYKCFNASDVGEDIVLSKGVLQCLNQPSSAIDLLLATCSSQLNESAVFTALHYSTLATLARSSTSGKERLRMEWCLHLWFVALLYILLAT</sequence>
<reference evidence="1" key="1">
    <citation type="journal article" date="2014" name="BMC Genomics">
        <title>Characterizing the developmental transcriptome of the oriental fruit fly, Bactrocera dorsalis (Diptera: Tephritidae) through comparative genomic analysis with Drosophila melanogaster utilizing modENCODE datasets.</title>
        <authorList>
            <person name="Geib S.M."/>
            <person name="Calla B."/>
            <person name="Hall B."/>
            <person name="Hou S."/>
            <person name="Manoukis N.C."/>
        </authorList>
    </citation>
    <scope>NUCLEOTIDE SEQUENCE</scope>
    <source>
        <strain evidence="1">Punador</strain>
    </source>
</reference>
<accession>A0A034WCP7</accession>
<dbReference type="AlphaFoldDB" id="A0A034WCP7"/>
<evidence type="ECO:0000313" key="1">
    <source>
        <dbReference type="EMBL" id="JAC53336.1"/>
    </source>
</evidence>
<protein>
    <submittedName>
        <fullName evidence="1">Uncharacterized protein</fullName>
    </submittedName>
</protein>
<organism evidence="1">
    <name type="scientific">Bactrocera dorsalis</name>
    <name type="common">Oriental fruit fly</name>
    <name type="synonym">Dacus dorsalis</name>
    <dbReference type="NCBI Taxonomy" id="27457"/>
    <lineage>
        <taxon>Eukaryota</taxon>
        <taxon>Metazoa</taxon>
        <taxon>Ecdysozoa</taxon>
        <taxon>Arthropoda</taxon>
        <taxon>Hexapoda</taxon>
        <taxon>Insecta</taxon>
        <taxon>Pterygota</taxon>
        <taxon>Neoptera</taxon>
        <taxon>Endopterygota</taxon>
        <taxon>Diptera</taxon>
        <taxon>Brachycera</taxon>
        <taxon>Muscomorpha</taxon>
        <taxon>Tephritoidea</taxon>
        <taxon>Tephritidae</taxon>
        <taxon>Bactrocera</taxon>
        <taxon>Bactrocera</taxon>
    </lineage>
</organism>